<evidence type="ECO:0000256" key="18">
    <source>
        <dbReference type="ARBA" id="ARBA00051243"/>
    </source>
</evidence>
<dbReference type="InterPro" id="IPR013151">
    <property type="entry name" value="Immunoglobulin_dom"/>
</dbReference>
<dbReference type="GO" id="GO:0004714">
    <property type="term" value="F:transmembrane receptor protein tyrosine kinase activity"/>
    <property type="evidence" value="ECO:0007669"/>
    <property type="project" value="UniProtKB-EC"/>
</dbReference>
<feature type="compositionally biased region" description="Basic and acidic residues" evidence="23">
    <location>
        <begin position="1148"/>
        <end position="1157"/>
    </location>
</feature>
<feature type="region of interest" description="Disordered" evidence="23">
    <location>
        <begin position="1106"/>
        <end position="1170"/>
    </location>
</feature>
<dbReference type="AlphaFoldDB" id="A0A7D9HQ39"/>
<keyword evidence="14" id="KW-1015">Disulfide bond</keyword>
<dbReference type="InterPro" id="IPR013098">
    <property type="entry name" value="Ig_I-set"/>
</dbReference>
<comment type="caution">
    <text evidence="25">The sequence shown here is derived from an EMBL/GenBank/DDBJ whole genome shotgun (WGS) entry which is preliminary data.</text>
</comment>
<dbReference type="InterPro" id="IPR003599">
    <property type="entry name" value="Ig_sub"/>
</dbReference>
<dbReference type="InterPro" id="IPR000719">
    <property type="entry name" value="Prot_kinase_dom"/>
</dbReference>
<evidence type="ECO:0000256" key="5">
    <source>
        <dbReference type="ARBA" id="ARBA00022553"/>
    </source>
</evidence>
<dbReference type="GO" id="GO:0007169">
    <property type="term" value="P:cell surface receptor protein tyrosine kinase signaling pathway"/>
    <property type="evidence" value="ECO:0007669"/>
    <property type="project" value="InterPro"/>
</dbReference>
<evidence type="ECO:0000256" key="21">
    <source>
        <dbReference type="PIRSR" id="PIRSR000615-3"/>
    </source>
</evidence>
<feature type="transmembrane region" description="Helical" evidence="24">
    <location>
        <begin position="653"/>
        <end position="675"/>
    </location>
</feature>
<dbReference type="Gene3D" id="3.30.200.20">
    <property type="entry name" value="Phosphorylase Kinase, domain 1"/>
    <property type="match status" value="1"/>
</dbReference>
<evidence type="ECO:0000256" key="13">
    <source>
        <dbReference type="ARBA" id="ARBA00023137"/>
    </source>
</evidence>
<feature type="binding site" evidence="20">
    <location>
        <begin position="731"/>
        <end position="738"/>
    </location>
    <ligand>
        <name>ATP</name>
        <dbReference type="ChEBI" id="CHEBI:30616"/>
    </ligand>
</feature>
<evidence type="ECO:0000256" key="15">
    <source>
        <dbReference type="ARBA" id="ARBA00023170"/>
    </source>
</evidence>
<keyword evidence="9" id="KW-0418">Kinase</keyword>
<dbReference type="SMART" id="SM00409">
    <property type="entry name" value="IG"/>
    <property type="match status" value="5"/>
</dbReference>
<dbReference type="SMART" id="SM00219">
    <property type="entry name" value="TyrKc"/>
    <property type="match status" value="1"/>
</dbReference>
<feature type="active site" description="Proton acceptor" evidence="19">
    <location>
        <position position="901"/>
    </location>
</feature>
<dbReference type="SUPFAM" id="SSF48726">
    <property type="entry name" value="Immunoglobulin"/>
    <property type="match status" value="6"/>
</dbReference>
<evidence type="ECO:0000256" key="4">
    <source>
        <dbReference type="ARBA" id="ARBA00022475"/>
    </source>
</evidence>
<keyword evidence="16" id="KW-0325">Glycoprotein</keyword>
<dbReference type="InterPro" id="IPR003598">
    <property type="entry name" value="Ig_sub2"/>
</dbReference>
<evidence type="ECO:0000256" key="6">
    <source>
        <dbReference type="ARBA" id="ARBA00022679"/>
    </source>
</evidence>
<evidence type="ECO:0000256" key="9">
    <source>
        <dbReference type="ARBA" id="ARBA00022777"/>
    </source>
</evidence>
<dbReference type="Pfam" id="PF00047">
    <property type="entry name" value="ig"/>
    <property type="match status" value="1"/>
</dbReference>
<reference evidence="25" key="1">
    <citation type="submission" date="2020-04" db="EMBL/GenBank/DDBJ databases">
        <authorList>
            <person name="Alioto T."/>
            <person name="Alioto T."/>
            <person name="Gomez Garrido J."/>
        </authorList>
    </citation>
    <scope>NUCLEOTIDE SEQUENCE</scope>
    <source>
        <strain evidence="25">A484AB</strain>
    </source>
</reference>
<dbReference type="FunFam" id="1.10.510.10:FF:000462">
    <property type="entry name" value="Receptor tyrosine kinase"/>
    <property type="match status" value="1"/>
</dbReference>
<dbReference type="PIRSF" id="PIRSF000615">
    <property type="entry name" value="TyrPK_CSF1-R"/>
    <property type="match status" value="1"/>
</dbReference>
<evidence type="ECO:0000256" key="1">
    <source>
        <dbReference type="ARBA" id="ARBA00004251"/>
    </source>
</evidence>
<evidence type="ECO:0000256" key="12">
    <source>
        <dbReference type="ARBA" id="ARBA00023136"/>
    </source>
</evidence>
<comment type="subcellular location">
    <subcellularLocation>
        <location evidence="1">Cell membrane</location>
        <topology evidence="1">Single-pass type I membrane protein</topology>
    </subcellularLocation>
</comment>
<dbReference type="SMART" id="SM00408">
    <property type="entry name" value="IGc2"/>
    <property type="match status" value="5"/>
</dbReference>
<dbReference type="InterPro" id="IPR001824">
    <property type="entry name" value="Tyr_kinase_rcpt_3_CS"/>
</dbReference>
<dbReference type="PANTHER" id="PTHR24416:SF600">
    <property type="entry name" value="PDGF- AND VEGF-RECEPTOR RELATED, ISOFORM J"/>
    <property type="match status" value="1"/>
</dbReference>
<dbReference type="PRINTS" id="PR00109">
    <property type="entry name" value="TYRKINASE"/>
</dbReference>
<dbReference type="InterPro" id="IPR050122">
    <property type="entry name" value="RTK"/>
</dbReference>
<keyword evidence="5" id="KW-0597">Phosphoprotein</keyword>
<keyword evidence="4" id="KW-1003">Cell membrane</keyword>
<dbReference type="CDD" id="cd12087">
    <property type="entry name" value="TM_EGFR-like"/>
    <property type="match status" value="1"/>
</dbReference>
<feature type="binding site" evidence="20">
    <location>
        <position position="905"/>
    </location>
    <ligand>
        <name>ATP</name>
        <dbReference type="ChEBI" id="CHEBI:30616"/>
    </ligand>
</feature>
<dbReference type="Pfam" id="PF07679">
    <property type="entry name" value="I-set"/>
    <property type="match status" value="2"/>
</dbReference>
<dbReference type="SUPFAM" id="SSF56112">
    <property type="entry name" value="Protein kinase-like (PK-like)"/>
    <property type="match status" value="1"/>
</dbReference>
<keyword evidence="11 24" id="KW-1133">Transmembrane helix</keyword>
<sequence>MFLFLAVTKYSFEIEPAVQSSVVDEGTSFEFRCEYGKGSTQMKWLRLRKINGTRNEDYIPRNLITVRTDSSKSVEVYSIKKVTPEDSGTYRCEITEKSGKRATRARVLQVKREKPPVFGDMKAIFVVNKGDDVQIVLHVTGSPSPNISCYHKDRLIIFCSGKTIDSVDISQNITTACSKDNYDLTGYHELMIRFATFAGNDGMYRCEASNSVGNDTINFRVNVTVSPKISRENSKYFAQRKTLDQKIKCIINLSNPRPTVTWSQQDLPTSSPEADPDEDKWTVSKYESELVPTHRGGYDSILTIPWEQEKSSFYRCFAGNNYGNDSRVFKFIRYGQGKEPIVVTPKSAVKNEGKTFIANCRVIVVFGGNIVFYRDNRTVMTNDNRTNITMTQDKDFRNITMVIRNLTLNDSGTYRCSEKGVSTNDYSQFVTLTVKALRPPVILDLQNQTADQDKVEETVLFCNVTGNPYPKVIWLRNSKPVEAKEIKSLNCGDQKSGYYYKNKEHTELAICEPEISHSGFYTCVVENQIGSIRRNMYLNVVAEPMFTEPTSLENKVLGAGDSLNHHCVVKGNPTPWVQWIMRNENKTMTNKSKEESILKINKMDESYVGNYTCRAWNSIGSIESHFLELKLKPPPEKYSPPLPSGDSMGAGSIVGIVIGVTIFLVVVFIIIFLWYRRQQKKLLFYKHQYFLRTGEYSVDPSLTLNEQSMNLPYDSDWEFPFERLVLGERLGAGAFGEVYKAEAMGILGLNPRDKSSIANKRRSKIRRSLRASQRPKKKTIPCDLSNAVVAVKSVKGQATENEIRDLAAELKLMIHIGEHKNIVNLLGACTTGRKLYVILEFCPYGNLLMFLRSKRDMYNSTWVKEIYDPDKEFTLIDIVGAAFQIAKGMDFLASRKLIHRDLAARNILVADEYVMKISDFGLARDIYQNDVYVKTSSGMLPVKWMAVESLFDRVYTHQSDVWSFGVLLWEMMTLGGTPYPDLPAEQLLDFLNEGKRMTQPNKCPLEVYTIMRDCWQEEPEARPTFATLVEHLGRILERHMEKANPYLHVEASPEEIEAAKEKDELVKPKSDYYLQPLLMSTKLHGYDSNAPLPTPPTDSYTQAVAPIPEADTIPTMKGAGSYALLREENPDEPKVPLDDESGIGLEDTNNKNHKDTNNIHGKSKSMESVV</sequence>
<keyword evidence="8 20" id="KW-0547">Nucleotide-binding</keyword>
<dbReference type="Gene3D" id="2.60.40.10">
    <property type="entry name" value="Immunoglobulins"/>
    <property type="match status" value="6"/>
</dbReference>
<protein>
    <recommendedName>
        <fullName evidence="2">receptor protein-tyrosine kinase</fullName>
        <ecNumber evidence="2">2.7.10.1</ecNumber>
    </recommendedName>
</protein>
<keyword evidence="7 24" id="KW-0812">Transmembrane</keyword>
<accession>A0A7D9HQ39</accession>
<dbReference type="Pfam" id="PF07714">
    <property type="entry name" value="PK_Tyr_Ser-Thr"/>
    <property type="match status" value="1"/>
</dbReference>
<feature type="region of interest" description="Disordered" evidence="23">
    <location>
        <begin position="260"/>
        <end position="279"/>
    </location>
</feature>
<dbReference type="PANTHER" id="PTHR24416">
    <property type="entry name" value="TYROSINE-PROTEIN KINASE RECEPTOR"/>
    <property type="match status" value="1"/>
</dbReference>
<dbReference type="OrthoDB" id="6021492at2759"/>
<dbReference type="Proteomes" id="UP001152795">
    <property type="component" value="Unassembled WGS sequence"/>
</dbReference>
<dbReference type="PROSITE" id="PS00109">
    <property type="entry name" value="PROTEIN_KINASE_TYR"/>
    <property type="match status" value="1"/>
</dbReference>
<keyword evidence="21" id="KW-0479">Metal-binding</keyword>
<evidence type="ECO:0000256" key="23">
    <source>
        <dbReference type="SAM" id="MobiDB-lite"/>
    </source>
</evidence>
<proteinExistence type="predicted"/>
<dbReference type="GO" id="GO:0046872">
    <property type="term" value="F:metal ion binding"/>
    <property type="evidence" value="ECO:0007669"/>
    <property type="project" value="UniProtKB-KW"/>
</dbReference>
<evidence type="ECO:0000256" key="7">
    <source>
        <dbReference type="ARBA" id="ARBA00022692"/>
    </source>
</evidence>
<evidence type="ECO:0000256" key="24">
    <source>
        <dbReference type="SAM" id="Phobius"/>
    </source>
</evidence>
<evidence type="ECO:0000256" key="19">
    <source>
        <dbReference type="PIRSR" id="PIRSR000615-1"/>
    </source>
</evidence>
<name>A0A7D9HQ39_PARCT</name>
<evidence type="ECO:0000256" key="16">
    <source>
        <dbReference type="ARBA" id="ARBA00023180"/>
    </source>
</evidence>
<dbReference type="Gene3D" id="1.10.510.10">
    <property type="entry name" value="Transferase(Phosphotransferase) domain 1"/>
    <property type="match status" value="1"/>
</dbReference>
<dbReference type="InterPro" id="IPR036179">
    <property type="entry name" value="Ig-like_dom_sf"/>
</dbReference>
<dbReference type="InterPro" id="IPR013783">
    <property type="entry name" value="Ig-like_fold"/>
</dbReference>
<feature type="binding site" evidence="21">
    <location>
        <position position="919"/>
    </location>
    <ligand>
        <name>Mg(2+)</name>
        <dbReference type="ChEBI" id="CHEBI:18420"/>
    </ligand>
</feature>
<comment type="catalytic activity">
    <reaction evidence="18">
        <text>L-tyrosyl-[protein] + ATP = O-phospho-L-tyrosyl-[protein] + ADP + H(+)</text>
        <dbReference type="Rhea" id="RHEA:10596"/>
        <dbReference type="Rhea" id="RHEA-COMP:10136"/>
        <dbReference type="Rhea" id="RHEA-COMP:20101"/>
        <dbReference type="ChEBI" id="CHEBI:15378"/>
        <dbReference type="ChEBI" id="CHEBI:30616"/>
        <dbReference type="ChEBI" id="CHEBI:46858"/>
        <dbReference type="ChEBI" id="CHEBI:61978"/>
        <dbReference type="ChEBI" id="CHEBI:456216"/>
        <dbReference type="EC" id="2.7.10.1"/>
    </reaction>
</comment>
<dbReference type="GO" id="GO:0005886">
    <property type="term" value="C:plasma membrane"/>
    <property type="evidence" value="ECO:0007669"/>
    <property type="project" value="UniProtKB-SubCell"/>
</dbReference>
<evidence type="ECO:0000256" key="20">
    <source>
        <dbReference type="PIRSR" id="PIRSR000615-2"/>
    </source>
</evidence>
<dbReference type="InterPro" id="IPR020635">
    <property type="entry name" value="Tyr_kinase_cat_dom"/>
</dbReference>
<dbReference type="GO" id="GO:0005524">
    <property type="term" value="F:ATP binding"/>
    <property type="evidence" value="ECO:0007669"/>
    <property type="project" value="UniProtKB-KW"/>
</dbReference>
<keyword evidence="21" id="KW-0460">Magnesium</keyword>
<keyword evidence="15 25" id="KW-0675">Receptor</keyword>
<dbReference type="GO" id="GO:0043235">
    <property type="term" value="C:receptor complex"/>
    <property type="evidence" value="ECO:0007669"/>
    <property type="project" value="TreeGrafter"/>
</dbReference>
<feature type="site" description="Important for interaction with phosphotyrosine-binding proteins" evidence="22">
    <location>
        <position position="1046"/>
    </location>
</feature>
<dbReference type="PROSITE" id="PS50835">
    <property type="entry name" value="IG_LIKE"/>
    <property type="match status" value="5"/>
</dbReference>
<evidence type="ECO:0000256" key="22">
    <source>
        <dbReference type="PIRSR" id="PIRSR000615-4"/>
    </source>
</evidence>
<keyword evidence="3" id="KW-0217">Developmental protein</keyword>
<keyword evidence="17" id="KW-0393">Immunoglobulin domain</keyword>
<evidence type="ECO:0000256" key="8">
    <source>
        <dbReference type="ARBA" id="ARBA00022741"/>
    </source>
</evidence>
<feature type="binding site" evidence="20">
    <location>
        <position position="792"/>
    </location>
    <ligand>
        <name>ATP</name>
        <dbReference type="ChEBI" id="CHEBI:30616"/>
    </ligand>
</feature>
<keyword evidence="10 20" id="KW-0067">ATP-binding</keyword>
<dbReference type="InterPro" id="IPR001245">
    <property type="entry name" value="Ser-Thr/Tyr_kinase_cat_dom"/>
</dbReference>
<evidence type="ECO:0000256" key="10">
    <source>
        <dbReference type="ARBA" id="ARBA00022840"/>
    </source>
</evidence>
<evidence type="ECO:0000256" key="3">
    <source>
        <dbReference type="ARBA" id="ARBA00022473"/>
    </source>
</evidence>
<dbReference type="EMBL" id="CACRXK020001667">
    <property type="protein sequence ID" value="CAB3990479.1"/>
    <property type="molecule type" value="Genomic_DNA"/>
</dbReference>
<keyword evidence="26" id="KW-1185">Reference proteome</keyword>
<dbReference type="InterPro" id="IPR008266">
    <property type="entry name" value="Tyr_kinase_AS"/>
</dbReference>
<evidence type="ECO:0000313" key="26">
    <source>
        <dbReference type="Proteomes" id="UP001152795"/>
    </source>
</evidence>
<feature type="binding site" evidence="21">
    <location>
        <position position="696"/>
    </location>
    <ligand>
        <name>Mg(2+)</name>
        <dbReference type="ChEBI" id="CHEBI:18420"/>
    </ligand>
</feature>
<evidence type="ECO:0000256" key="11">
    <source>
        <dbReference type="ARBA" id="ARBA00022989"/>
    </source>
</evidence>
<dbReference type="FunFam" id="3.30.200.20:FF:000619">
    <property type="entry name" value="macrophage colony-stimulating factor 1 receptor isoform X2"/>
    <property type="match status" value="1"/>
</dbReference>
<gene>
    <name evidence="25" type="ORF">PACLA_8A023115</name>
</gene>
<evidence type="ECO:0000256" key="17">
    <source>
        <dbReference type="ARBA" id="ARBA00023319"/>
    </source>
</evidence>
<keyword evidence="12 24" id="KW-0472">Membrane</keyword>
<dbReference type="PROSITE" id="PS00240">
    <property type="entry name" value="RECEPTOR_TYR_KIN_III"/>
    <property type="match status" value="1"/>
</dbReference>
<keyword evidence="6" id="KW-0808">Transferase</keyword>
<evidence type="ECO:0000256" key="14">
    <source>
        <dbReference type="ARBA" id="ARBA00023157"/>
    </source>
</evidence>
<evidence type="ECO:0000313" key="25">
    <source>
        <dbReference type="EMBL" id="CAB3990479.1"/>
    </source>
</evidence>
<dbReference type="PROSITE" id="PS50011">
    <property type="entry name" value="PROTEIN_KINASE_DOM"/>
    <property type="match status" value="1"/>
</dbReference>
<dbReference type="EC" id="2.7.10.1" evidence="2"/>
<evidence type="ECO:0000256" key="2">
    <source>
        <dbReference type="ARBA" id="ARBA00011902"/>
    </source>
</evidence>
<keyword evidence="13" id="KW-0829">Tyrosine-protein kinase</keyword>
<feature type="binding site" evidence="21">
    <location>
        <position position="906"/>
    </location>
    <ligand>
        <name>Mg(2+)</name>
        <dbReference type="ChEBI" id="CHEBI:18420"/>
    </ligand>
</feature>
<dbReference type="InterPro" id="IPR007110">
    <property type="entry name" value="Ig-like_dom"/>
</dbReference>
<dbReference type="InterPro" id="IPR011009">
    <property type="entry name" value="Kinase-like_dom_sf"/>
</dbReference>
<organism evidence="25 26">
    <name type="scientific">Paramuricea clavata</name>
    <name type="common">Red gorgonian</name>
    <name type="synonym">Violescent sea-whip</name>
    <dbReference type="NCBI Taxonomy" id="317549"/>
    <lineage>
        <taxon>Eukaryota</taxon>
        <taxon>Metazoa</taxon>
        <taxon>Cnidaria</taxon>
        <taxon>Anthozoa</taxon>
        <taxon>Octocorallia</taxon>
        <taxon>Malacalcyonacea</taxon>
        <taxon>Plexauridae</taxon>
        <taxon>Paramuricea</taxon>
    </lineage>
</organism>
<feature type="compositionally biased region" description="Polar residues" evidence="23">
    <location>
        <begin position="260"/>
        <end position="272"/>
    </location>
</feature>
<feature type="compositionally biased region" description="Basic and acidic residues" evidence="23">
    <location>
        <begin position="1125"/>
        <end position="1137"/>
    </location>
</feature>